<dbReference type="Gene3D" id="3.30.429.10">
    <property type="entry name" value="Macrophage Migration Inhibitory Factor"/>
    <property type="match status" value="1"/>
</dbReference>
<protein>
    <submittedName>
        <fullName evidence="3">4-oxalocrotonate tautomerase</fullName>
    </submittedName>
</protein>
<keyword evidence="4" id="KW-1185">Reference proteome</keyword>
<keyword evidence="1" id="KW-0413">Isomerase</keyword>
<evidence type="ECO:0000256" key="1">
    <source>
        <dbReference type="ARBA" id="ARBA00023235"/>
    </source>
</evidence>
<dbReference type="SUPFAM" id="SSF55331">
    <property type="entry name" value="Tautomerase/MIF"/>
    <property type="match status" value="1"/>
</dbReference>
<evidence type="ECO:0000313" key="3">
    <source>
        <dbReference type="EMBL" id="TPQ21353.1"/>
    </source>
</evidence>
<dbReference type="EMBL" id="VCHX02000119">
    <property type="protein sequence ID" value="TPQ21353.1"/>
    <property type="molecule type" value="Genomic_DNA"/>
</dbReference>
<dbReference type="OrthoDB" id="4965437at2"/>
<dbReference type="GO" id="GO:0016853">
    <property type="term" value="F:isomerase activity"/>
    <property type="evidence" value="ECO:0007669"/>
    <property type="project" value="UniProtKB-KW"/>
</dbReference>
<reference evidence="3 4" key="1">
    <citation type="submission" date="2019-06" db="EMBL/GenBank/DDBJ databases">
        <title>Streptomyces sporangiiformans sp. nov., a novel actinomycete isolated from soil in Mount Song.</title>
        <authorList>
            <person name="Han L."/>
        </authorList>
    </citation>
    <scope>NUCLEOTIDE SEQUENCE [LARGE SCALE GENOMIC DNA]</scope>
    <source>
        <strain evidence="3 4">NEAU-SSA 1</strain>
    </source>
</reference>
<feature type="domain" description="4-oxalocrotonate tautomerase-like" evidence="2">
    <location>
        <begin position="2"/>
        <end position="55"/>
    </location>
</feature>
<organism evidence="3 4">
    <name type="scientific">Streptomyces sporangiiformans</name>
    <dbReference type="NCBI Taxonomy" id="2315329"/>
    <lineage>
        <taxon>Bacteria</taxon>
        <taxon>Bacillati</taxon>
        <taxon>Actinomycetota</taxon>
        <taxon>Actinomycetes</taxon>
        <taxon>Kitasatosporales</taxon>
        <taxon>Streptomycetaceae</taxon>
        <taxon>Streptomyces</taxon>
    </lineage>
</organism>
<dbReference type="RefSeq" id="WP_119101048.1">
    <property type="nucleotide sequence ID" value="NZ_QXMJ01000119.1"/>
</dbReference>
<evidence type="ECO:0000259" key="2">
    <source>
        <dbReference type="Pfam" id="PF01361"/>
    </source>
</evidence>
<sequence>MPLVEISIVAGRPPSMVRDLIHQVHAAVRDSLDAPDGAIRVLVREIPPEHWAAGDITKAEQAEQEASHER</sequence>
<dbReference type="InterPro" id="IPR014347">
    <property type="entry name" value="Tautomerase/MIF_sf"/>
</dbReference>
<dbReference type="InterPro" id="IPR004370">
    <property type="entry name" value="4-OT-like_dom"/>
</dbReference>
<dbReference type="Pfam" id="PF01361">
    <property type="entry name" value="Tautomerase"/>
    <property type="match status" value="1"/>
</dbReference>
<comment type="caution">
    <text evidence="3">The sequence shown here is derived from an EMBL/GenBank/DDBJ whole genome shotgun (WGS) entry which is preliminary data.</text>
</comment>
<dbReference type="Proteomes" id="UP000317378">
    <property type="component" value="Unassembled WGS sequence"/>
</dbReference>
<name>A0A505DA43_9ACTN</name>
<gene>
    <name evidence="3" type="ORF">FGD71_015505</name>
</gene>
<proteinExistence type="predicted"/>
<dbReference type="AlphaFoldDB" id="A0A505DA43"/>
<evidence type="ECO:0000313" key="4">
    <source>
        <dbReference type="Proteomes" id="UP000317378"/>
    </source>
</evidence>
<accession>A0A505DA43</accession>